<organism evidence="1 2">
    <name type="scientific">Dendrobium chrysotoxum</name>
    <name type="common">Orchid</name>
    <dbReference type="NCBI Taxonomy" id="161865"/>
    <lineage>
        <taxon>Eukaryota</taxon>
        <taxon>Viridiplantae</taxon>
        <taxon>Streptophyta</taxon>
        <taxon>Embryophyta</taxon>
        <taxon>Tracheophyta</taxon>
        <taxon>Spermatophyta</taxon>
        <taxon>Magnoliopsida</taxon>
        <taxon>Liliopsida</taxon>
        <taxon>Asparagales</taxon>
        <taxon>Orchidaceae</taxon>
        <taxon>Epidendroideae</taxon>
        <taxon>Malaxideae</taxon>
        <taxon>Dendrobiinae</taxon>
        <taxon>Dendrobium</taxon>
    </lineage>
</organism>
<dbReference type="Gene3D" id="3.30.420.10">
    <property type="entry name" value="Ribonuclease H-like superfamily/Ribonuclease H"/>
    <property type="match status" value="1"/>
</dbReference>
<dbReference type="Proteomes" id="UP000775213">
    <property type="component" value="Unassembled WGS sequence"/>
</dbReference>
<evidence type="ECO:0000313" key="2">
    <source>
        <dbReference type="Proteomes" id="UP000775213"/>
    </source>
</evidence>
<dbReference type="EMBL" id="JAGFBR010000015">
    <property type="protein sequence ID" value="KAH0454116.1"/>
    <property type="molecule type" value="Genomic_DNA"/>
</dbReference>
<accession>A0AAV7GCZ9</accession>
<proteinExistence type="predicted"/>
<gene>
    <name evidence="1" type="ORF">IEQ34_016040</name>
</gene>
<comment type="caution">
    <text evidence="1">The sequence shown here is derived from an EMBL/GenBank/DDBJ whole genome shotgun (WGS) entry which is preliminary data.</text>
</comment>
<keyword evidence="2" id="KW-1185">Reference proteome</keyword>
<dbReference type="AlphaFoldDB" id="A0AAV7GCZ9"/>
<protein>
    <submittedName>
        <fullName evidence="1">Uncharacterized protein</fullName>
    </submittedName>
</protein>
<evidence type="ECO:0000313" key="1">
    <source>
        <dbReference type="EMBL" id="KAH0454116.1"/>
    </source>
</evidence>
<sequence length="103" mass="11864">MPPSCNQCSPTSKDVRNKTRTNAYELLKETHATFNMSVITRRIRHTVEMTNSCQFKAVGIGELPIDFYTNSGRRKPDQIIIFIDEKSESQFNQVLNIELDKII</sequence>
<dbReference type="InterPro" id="IPR036397">
    <property type="entry name" value="RNaseH_sf"/>
</dbReference>
<reference evidence="1 2" key="1">
    <citation type="journal article" date="2021" name="Hortic Res">
        <title>Chromosome-scale assembly of the Dendrobium chrysotoxum genome enhances the understanding of orchid evolution.</title>
        <authorList>
            <person name="Zhang Y."/>
            <person name="Zhang G.Q."/>
            <person name="Zhang D."/>
            <person name="Liu X.D."/>
            <person name="Xu X.Y."/>
            <person name="Sun W.H."/>
            <person name="Yu X."/>
            <person name="Zhu X."/>
            <person name="Wang Z.W."/>
            <person name="Zhao X."/>
            <person name="Zhong W.Y."/>
            <person name="Chen H."/>
            <person name="Yin W.L."/>
            <person name="Huang T."/>
            <person name="Niu S.C."/>
            <person name="Liu Z.J."/>
        </authorList>
    </citation>
    <scope>NUCLEOTIDE SEQUENCE [LARGE SCALE GENOMIC DNA]</scope>
    <source>
        <strain evidence="1">Lindl</strain>
    </source>
</reference>
<dbReference type="GO" id="GO:0003676">
    <property type="term" value="F:nucleic acid binding"/>
    <property type="evidence" value="ECO:0007669"/>
    <property type="project" value="InterPro"/>
</dbReference>
<name>A0AAV7GCZ9_DENCH</name>